<keyword evidence="3" id="KW-1003">Cell membrane</keyword>
<comment type="caution">
    <text evidence="8">The sequence shown here is derived from an EMBL/GenBank/DDBJ whole genome shotgun (WGS) entry which is preliminary data.</text>
</comment>
<keyword evidence="4 7" id="KW-0812">Transmembrane</keyword>
<dbReference type="NCBIfam" id="TIGR00427">
    <property type="entry name" value="NAAT family transporter"/>
    <property type="match status" value="1"/>
</dbReference>
<evidence type="ECO:0000256" key="5">
    <source>
        <dbReference type="ARBA" id="ARBA00022989"/>
    </source>
</evidence>
<sequence>MTDLFGLSVAFLIQLFILVDPVAGVPVFLSITAGNSPEQRRQMARRGCVVAFGTVVFFLLTGSVLTAYFGITPPAVRICGGILLFFIGLDMLHGRTRGTESSARERRLAEEKEDVSITPLAIPLLAGPGAIATVLIFAEKADALIEYASLLALTALVFAITNLFLQKAERIMRLIGPLGATVLSRVMGLVLTFLAVQYVLDGLTAVW</sequence>
<accession>A0A831PJE3</accession>
<keyword evidence="5 7" id="KW-1133">Transmembrane helix</keyword>
<dbReference type="PANTHER" id="PTHR33508:SF1">
    <property type="entry name" value="UPF0056 MEMBRANE PROTEIN YHCE"/>
    <property type="match status" value="1"/>
</dbReference>
<dbReference type="Proteomes" id="UP000886162">
    <property type="component" value="Unassembled WGS sequence"/>
</dbReference>
<proteinExistence type="inferred from homology"/>
<reference evidence="8" key="1">
    <citation type="journal article" date="2020" name="mSystems">
        <title>Genome- and Community-Level Interaction Insights into Carbon Utilization and Element Cycling Functions of Hydrothermarchaeota in Hydrothermal Sediment.</title>
        <authorList>
            <person name="Zhou Z."/>
            <person name="Liu Y."/>
            <person name="Xu W."/>
            <person name="Pan J."/>
            <person name="Luo Z.H."/>
            <person name="Li M."/>
        </authorList>
    </citation>
    <scope>NUCLEOTIDE SEQUENCE [LARGE SCALE GENOMIC DNA]</scope>
    <source>
        <strain evidence="8">SpSt-1220</strain>
    </source>
</reference>
<dbReference type="AlphaFoldDB" id="A0A831PJE3"/>
<feature type="transmembrane region" description="Helical" evidence="7">
    <location>
        <begin position="6"/>
        <end position="29"/>
    </location>
</feature>
<name>A0A831PJE3_9BACT</name>
<evidence type="ECO:0000256" key="3">
    <source>
        <dbReference type="ARBA" id="ARBA00022475"/>
    </source>
</evidence>
<dbReference type="EMBL" id="DSDO01000091">
    <property type="protein sequence ID" value="HDR46326.1"/>
    <property type="molecule type" value="Genomic_DNA"/>
</dbReference>
<organism evidence="8">
    <name type="scientific">Geoalkalibacter subterraneus</name>
    <dbReference type="NCBI Taxonomy" id="483547"/>
    <lineage>
        <taxon>Bacteria</taxon>
        <taxon>Pseudomonadati</taxon>
        <taxon>Thermodesulfobacteriota</taxon>
        <taxon>Desulfuromonadia</taxon>
        <taxon>Desulfuromonadales</taxon>
        <taxon>Geoalkalibacteraceae</taxon>
        <taxon>Geoalkalibacter</taxon>
    </lineage>
</organism>
<feature type="transmembrane region" description="Helical" evidence="7">
    <location>
        <begin position="144"/>
        <end position="165"/>
    </location>
</feature>
<evidence type="ECO:0000256" key="7">
    <source>
        <dbReference type="RuleBase" id="RU362048"/>
    </source>
</evidence>
<dbReference type="GO" id="GO:0005886">
    <property type="term" value="C:plasma membrane"/>
    <property type="evidence" value="ECO:0007669"/>
    <property type="project" value="UniProtKB-SubCell"/>
</dbReference>
<dbReference type="InterPro" id="IPR002771">
    <property type="entry name" value="Multi_antbiot-R_MarC"/>
</dbReference>
<evidence type="ECO:0000256" key="6">
    <source>
        <dbReference type="ARBA" id="ARBA00023136"/>
    </source>
</evidence>
<evidence type="ECO:0000256" key="1">
    <source>
        <dbReference type="ARBA" id="ARBA00004651"/>
    </source>
</evidence>
<protein>
    <recommendedName>
        <fullName evidence="7">UPF0056 membrane protein</fullName>
    </recommendedName>
</protein>
<keyword evidence="6 7" id="KW-0472">Membrane</keyword>
<evidence type="ECO:0000313" key="8">
    <source>
        <dbReference type="EMBL" id="HDR46326.1"/>
    </source>
</evidence>
<feature type="transmembrane region" description="Helical" evidence="7">
    <location>
        <begin position="177"/>
        <end position="200"/>
    </location>
</feature>
<feature type="transmembrane region" description="Helical" evidence="7">
    <location>
        <begin position="115"/>
        <end position="138"/>
    </location>
</feature>
<feature type="transmembrane region" description="Helical" evidence="7">
    <location>
        <begin position="75"/>
        <end position="94"/>
    </location>
</feature>
<comment type="similarity">
    <text evidence="2 7">Belongs to the UPF0056 (MarC) family.</text>
</comment>
<gene>
    <name evidence="8" type="ORF">ENN94_01345</name>
</gene>
<dbReference type="Pfam" id="PF01914">
    <property type="entry name" value="MarC"/>
    <property type="match status" value="1"/>
</dbReference>
<evidence type="ECO:0000256" key="2">
    <source>
        <dbReference type="ARBA" id="ARBA00009784"/>
    </source>
</evidence>
<feature type="transmembrane region" description="Helical" evidence="7">
    <location>
        <begin position="49"/>
        <end position="69"/>
    </location>
</feature>
<evidence type="ECO:0000256" key="4">
    <source>
        <dbReference type="ARBA" id="ARBA00022692"/>
    </source>
</evidence>
<dbReference type="PANTHER" id="PTHR33508">
    <property type="entry name" value="UPF0056 MEMBRANE PROTEIN YHCE"/>
    <property type="match status" value="1"/>
</dbReference>
<comment type="subcellular location">
    <subcellularLocation>
        <location evidence="1 7">Cell membrane</location>
        <topology evidence="1 7">Multi-pass membrane protein</topology>
    </subcellularLocation>
</comment>